<feature type="compositionally biased region" description="Low complexity" evidence="1">
    <location>
        <begin position="37"/>
        <end position="49"/>
    </location>
</feature>
<dbReference type="AlphaFoldDB" id="A0A0X3USW2"/>
<dbReference type="EMBL" id="LLZG01000149">
    <property type="protein sequence ID" value="KUL35638.1"/>
    <property type="molecule type" value="Genomic_DNA"/>
</dbReference>
<comment type="caution">
    <text evidence="2">The sequence shown here is derived from an EMBL/GenBank/DDBJ whole genome shotgun (WGS) entry which is preliminary data.</text>
</comment>
<proteinExistence type="predicted"/>
<dbReference type="Gene3D" id="1.10.520.40">
    <property type="entry name" value="CRISPR-associated protein Cse2"/>
    <property type="match status" value="1"/>
</dbReference>
<sequence>MDPYLIKPSAGYGARRAHYTTASLIALERPATDWTGAPPSDQLPQQSSPDPLPSAPSPVADWARRPTLGRTLARAAHAHPHAAPGLQRELEVMGVLSADLLHGRLPHTVRRLLHLGAVCDFAVLLEDLAQWDFDPLDVAGRWRHDFFLTVPDTLLEL</sequence>
<evidence type="ECO:0000256" key="1">
    <source>
        <dbReference type="SAM" id="MobiDB-lite"/>
    </source>
</evidence>
<dbReference type="InterPro" id="IPR038287">
    <property type="entry name" value="Cse2_sf"/>
</dbReference>
<dbReference type="InterPro" id="IPR013382">
    <property type="entry name" value="CRISPR-assoc_prot_Cse2"/>
</dbReference>
<evidence type="ECO:0000313" key="2">
    <source>
        <dbReference type="EMBL" id="KUL35638.1"/>
    </source>
</evidence>
<dbReference type="Pfam" id="PF09485">
    <property type="entry name" value="CRISPR_Cse2"/>
    <property type="match status" value="1"/>
</dbReference>
<accession>A0A0X3USW2</accession>
<feature type="region of interest" description="Disordered" evidence="1">
    <location>
        <begin position="30"/>
        <end position="63"/>
    </location>
</feature>
<evidence type="ECO:0000313" key="3">
    <source>
        <dbReference type="Proteomes" id="UP000053923"/>
    </source>
</evidence>
<evidence type="ECO:0008006" key="4">
    <source>
        <dbReference type="Google" id="ProtNLM"/>
    </source>
</evidence>
<keyword evidence="3" id="KW-1185">Reference proteome</keyword>
<dbReference type="OrthoDB" id="4195769at2"/>
<dbReference type="Proteomes" id="UP000053923">
    <property type="component" value="Unassembled WGS sequence"/>
</dbReference>
<dbReference type="NCBIfam" id="TIGR02548">
    <property type="entry name" value="casB_cse2"/>
    <property type="match status" value="1"/>
</dbReference>
<reference evidence="3" key="1">
    <citation type="submission" date="2015-10" db="EMBL/GenBank/DDBJ databases">
        <authorList>
            <person name="Ju K.-S."/>
            <person name="Doroghazi J.R."/>
            <person name="Metcalf W.W."/>
        </authorList>
    </citation>
    <scope>NUCLEOTIDE SEQUENCE [LARGE SCALE GENOMIC DNA]</scope>
    <source>
        <strain evidence="3">NRRL 3151</strain>
    </source>
</reference>
<gene>
    <name evidence="2" type="ORF">ADL12_19710</name>
</gene>
<name>A0A0X3USW2_9ACTN</name>
<protein>
    <recommendedName>
        <fullName evidence="4">CRISPR-associated protein Cse2</fullName>
    </recommendedName>
</protein>
<organism evidence="2 3">
    <name type="scientific">Streptomyces regalis</name>
    <dbReference type="NCBI Taxonomy" id="68262"/>
    <lineage>
        <taxon>Bacteria</taxon>
        <taxon>Bacillati</taxon>
        <taxon>Actinomycetota</taxon>
        <taxon>Actinomycetes</taxon>
        <taxon>Kitasatosporales</taxon>
        <taxon>Streptomycetaceae</taxon>
        <taxon>Streptomyces</taxon>
    </lineage>
</organism>